<organism evidence="2 3">
    <name type="scientific">Caloramator mitchellensis</name>
    <dbReference type="NCBI Taxonomy" id="908809"/>
    <lineage>
        <taxon>Bacteria</taxon>
        <taxon>Bacillati</taxon>
        <taxon>Bacillota</taxon>
        <taxon>Clostridia</taxon>
        <taxon>Eubacteriales</taxon>
        <taxon>Clostridiaceae</taxon>
        <taxon>Caloramator</taxon>
    </lineage>
</organism>
<feature type="transmembrane region" description="Helical" evidence="1">
    <location>
        <begin position="110"/>
        <end position="131"/>
    </location>
</feature>
<sequence length="260" mass="30711">MRKYIKIFTISIKNNTIYIKDFLIGNLFTLIIITTFYFLWQKIYEQNIKTGFTFQEMLWYLILNQSLHLQYNRIYRTVGQDVKGGEIAYKLNKPYYYPLYVLSDNLGRNLLDFCINSIVALIIGISFVGLIEGYKFYFILPSVLIIILGILLNHLIHITISLSAFWVEENMPFAWIYGKLIFVFGGLLYPISLLPKSLYNFNYYMPWSFVMYHVSKTAIKFNINDFIFTFIGQSIYILIFSFILWFIYIRGVKKLNVNGG</sequence>
<keyword evidence="1" id="KW-1133">Transmembrane helix</keyword>
<feature type="transmembrane region" description="Helical" evidence="1">
    <location>
        <begin position="143"/>
        <end position="167"/>
    </location>
</feature>
<evidence type="ECO:0008006" key="4">
    <source>
        <dbReference type="Google" id="ProtNLM"/>
    </source>
</evidence>
<keyword evidence="3" id="KW-1185">Reference proteome</keyword>
<evidence type="ECO:0000313" key="3">
    <source>
        <dbReference type="Proteomes" id="UP000052015"/>
    </source>
</evidence>
<dbReference type="STRING" id="908809.ABG79_02132"/>
<evidence type="ECO:0000313" key="2">
    <source>
        <dbReference type="EMBL" id="KRQ86098.1"/>
    </source>
</evidence>
<dbReference type="PANTHER" id="PTHR36832">
    <property type="entry name" value="SLR1174 PROTEIN-RELATED"/>
    <property type="match status" value="1"/>
</dbReference>
<keyword evidence="1" id="KW-0472">Membrane</keyword>
<accession>A0A0R3JZU8</accession>
<keyword evidence="1" id="KW-0812">Transmembrane</keyword>
<evidence type="ECO:0000256" key="1">
    <source>
        <dbReference type="SAM" id="Phobius"/>
    </source>
</evidence>
<dbReference type="AlphaFoldDB" id="A0A0R3JZU8"/>
<feature type="transmembrane region" description="Helical" evidence="1">
    <location>
        <begin position="226"/>
        <end position="248"/>
    </location>
</feature>
<reference evidence="2 3" key="1">
    <citation type="submission" date="2015-09" db="EMBL/GenBank/DDBJ databases">
        <title>Draft genome sequence of a Caloramator mitchellensis, a moderate thermophile from the Great Artesian Basin of Australia.</title>
        <authorList>
            <person name="Patel B.K."/>
        </authorList>
    </citation>
    <scope>NUCLEOTIDE SEQUENCE [LARGE SCALE GENOMIC DNA]</scope>
    <source>
        <strain evidence="2 3">VF08</strain>
    </source>
</reference>
<proteinExistence type="predicted"/>
<protein>
    <recommendedName>
        <fullName evidence="4">ABC-2 family transporter protein</fullName>
    </recommendedName>
</protein>
<dbReference type="PANTHER" id="PTHR36832:SF1">
    <property type="entry name" value="SLR1174 PROTEIN"/>
    <property type="match status" value="1"/>
</dbReference>
<dbReference type="Proteomes" id="UP000052015">
    <property type="component" value="Unassembled WGS sequence"/>
</dbReference>
<gene>
    <name evidence="2" type="ORF">ABG79_02132</name>
</gene>
<name>A0A0R3JZU8_CALMK</name>
<feature type="transmembrane region" description="Helical" evidence="1">
    <location>
        <begin position="21"/>
        <end position="40"/>
    </location>
</feature>
<dbReference type="RefSeq" id="WP_057979428.1">
    <property type="nucleotide sequence ID" value="NZ_LKHP01000016.1"/>
</dbReference>
<feature type="transmembrane region" description="Helical" evidence="1">
    <location>
        <begin position="173"/>
        <end position="191"/>
    </location>
</feature>
<dbReference type="EMBL" id="LKHP01000016">
    <property type="protein sequence ID" value="KRQ86098.1"/>
    <property type="molecule type" value="Genomic_DNA"/>
</dbReference>
<comment type="caution">
    <text evidence="2">The sequence shown here is derived from an EMBL/GenBank/DDBJ whole genome shotgun (WGS) entry which is preliminary data.</text>
</comment>
<dbReference type="OrthoDB" id="9783401at2"/>